<dbReference type="GO" id="GO:0004252">
    <property type="term" value="F:serine-type endopeptidase activity"/>
    <property type="evidence" value="ECO:0007669"/>
    <property type="project" value="InterPro"/>
</dbReference>
<keyword evidence="5 9" id="KW-1133">Transmembrane helix</keyword>
<evidence type="ECO:0000256" key="4">
    <source>
        <dbReference type="ARBA" id="ARBA00022801"/>
    </source>
</evidence>
<dbReference type="InterPro" id="IPR035952">
    <property type="entry name" value="Rhomboid-like_sf"/>
</dbReference>
<dbReference type="SUPFAM" id="SSF144091">
    <property type="entry name" value="Rhomboid-like"/>
    <property type="match status" value="1"/>
</dbReference>
<dbReference type="Pfam" id="PF01694">
    <property type="entry name" value="Rhomboid"/>
    <property type="match status" value="1"/>
</dbReference>
<reference evidence="11 12" key="1">
    <citation type="journal article" date="2012" name="PLoS Pathog.">
        <title>Diverse lifestyles and strategies of plant pathogenesis encoded in the genomes of eighteen Dothideomycetes fungi.</title>
        <authorList>
            <person name="Ohm R.A."/>
            <person name="Feau N."/>
            <person name="Henrissat B."/>
            <person name="Schoch C.L."/>
            <person name="Horwitz B.A."/>
            <person name="Barry K.W."/>
            <person name="Condon B.J."/>
            <person name="Copeland A.C."/>
            <person name="Dhillon B."/>
            <person name="Glaser F."/>
            <person name="Hesse C.N."/>
            <person name="Kosti I."/>
            <person name="LaButti K."/>
            <person name="Lindquist E.A."/>
            <person name="Lucas S."/>
            <person name="Salamov A.A."/>
            <person name="Bradshaw R.E."/>
            <person name="Ciuffetti L."/>
            <person name="Hamelin R.C."/>
            <person name="Kema G.H.J."/>
            <person name="Lawrence C."/>
            <person name="Scott J.A."/>
            <person name="Spatafora J.W."/>
            <person name="Turgeon B.G."/>
            <person name="de Wit P.J.G.M."/>
            <person name="Zhong S."/>
            <person name="Goodwin S.B."/>
            <person name="Grigoriev I.V."/>
        </authorList>
    </citation>
    <scope>NUCLEOTIDE SEQUENCE [LARGE SCALE GENOMIC DNA]</scope>
    <source>
        <strain evidence="12">28A</strain>
    </source>
</reference>
<comment type="subcellular location">
    <subcellularLocation>
        <location evidence="1">Membrane</location>
        <topology evidence="1">Multi-pass membrane protein</topology>
    </subcellularLocation>
</comment>
<dbReference type="GeneID" id="19396648"/>
<keyword evidence="12" id="KW-1185">Reference proteome</keyword>
<evidence type="ECO:0000313" key="12">
    <source>
        <dbReference type="Proteomes" id="UP000016935"/>
    </source>
</evidence>
<evidence type="ECO:0000256" key="6">
    <source>
        <dbReference type="ARBA" id="ARBA00023136"/>
    </source>
</evidence>
<feature type="domain" description="Peptidase S54 rhomboid" evidence="10">
    <location>
        <begin position="401"/>
        <end position="544"/>
    </location>
</feature>
<dbReference type="STRING" id="671987.R0JLE3"/>
<evidence type="ECO:0000256" key="9">
    <source>
        <dbReference type="SAM" id="Phobius"/>
    </source>
</evidence>
<dbReference type="PANTHER" id="PTHR43731:SF14">
    <property type="entry name" value="PRESENILIN-ASSOCIATED RHOMBOID-LIKE PROTEIN, MITOCHONDRIAL"/>
    <property type="match status" value="1"/>
</dbReference>
<feature type="coiled-coil region" evidence="7">
    <location>
        <begin position="187"/>
        <end position="256"/>
    </location>
</feature>
<dbReference type="RefSeq" id="XP_008030396.1">
    <property type="nucleotide sequence ID" value="XM_008032205.1"/>
</dbReference>
<dbReference type="EMBL" id="KB908855">
    <property type="protein sequence ID" value="EOA82073.1"/>
    <property type="molecule type" value="Genomic_DNA"/>
</dbReference>
<evidence type="ECO:0000259" key="10">
    <source>
        <dbReference type="Pfam" id="PF01694"/>
    </source>
</evidence>
<dbReference type="GO" id="GO:0016020">
    <property type="term" value="C:membrane"/>
    <property type="evidence" value="ECO:0007669"/>
    <property type="project" value="UniProtKB-SubCell"/>
</dbReference>
<organism evidence="11 12">
    <name type="scientific">Exserohilum turcicum (strain 28A)</name>
    <name type="common">Northern leaf blight fungus</name>
    <name type="synonym">Setosphaeria turcica</name>
    <dbReference type="NCBI Taxonomy" id="671987"/>
    <lineage>
        <taxon>Eukaryota</taxon>
        <taxon>Fungi</taxon>
        <taxon>Dikarya</taxon>
        <taxon>Ascomycota</taxon>
        <taxon>Pezizomycotina</taxon>
        <taxon>Dothideomycetes</taxon>
        <taxon>Pleosporomycetidae</taxon>
        <taxon>Pleosporales</taxon>
        <taxon>Pleosporineae</taxon>
        <taxon>Pleosporaceae</taxon>
        <taxon>Exserohilum</taxon>
    </lineage>
</organism>
<feature type="transmembrane region" description="Helical" evidence="9">
    <location>
        <begin position="323"/>
        <end position="342"/>
    </location>
</feature>
<proteinExistence type="inferred from homology"/>
<evidence type="ECO:0000256" key="7">
    <source>
        <dbReference type="SAM" id="Coils"/>
    </source>
</evidence>
<dbReference type="eggNOG" id="KOG2980">
    <property type="taxonomic scope" value="Eukaryota"/>
</dbReference>
<sequence length="590" mass="66479">MSLLRPTCASLARRLCTAQAPIEHSSTSPLLALIQRHRTSRPQCRFFACTPRYRARVIDTPRNPTVPQSRKRTVRIGPLPDGPVGDATIQRIFGWKLSPQDGNNVLRILHHRRTVGSLADYGVDNLGKQYTHVSRETALKGLEWLRTEYPIDEARAAEEWAEKEANRIAYELWLADPETESKYKDPARAFREKMEQEEQERLRQEGEDQKIGILHAGKSQFELNIEEKRRARLEEITRIAEEKEQKEREMEEKLASGEWVRTPTGTQLMKPGQTTYIDVFGREQVSRRKEEMEKYNKAAQVTDAKTPEELLAQTTLAQRLSPMTAFVLVTVILSWAFAYYYLPPSPEYRLFPDLSPITATIGALVVTNCVVAIAWRIMPLWPLMTRYFMHVPGYPRAVQSVLNIFSHIQYEHLIANMMMLCLVGPACCDLVGRGIFMGTYVSAGAVGTLASLYWANLGRGNITAHSVGASAAIWGISALYCLLTDQETIKIPLLRDSEVAFWPKMLFAAFVVLEIHSALRKRSSMDHASHFGGMFVGMGTAGYLRATGWHDRKLSVDVERADNPDKTVVVGAMAKEGIKEIKNSLVGGSK</sequence>
<reference evidence="11 12" key="2">
    <citation type="journal article" date="2013" name="PLoS Genet.">
        <title>Comparative genome structure, secondary metabolite, and effector coding capacity across Cochliobolus pathogens.</title>
        <authorList>
            <person name="Condon B.J."/>
            <person name="Leng Y."/>
            <person name="Wu D."/>
            <person name="Bushley K.E."/>
            <person name="Ohm R.A."/>
            <person name="Otillar R."/>
            <person name="Martin J."/>
            <person name="Schackwitz W."/>
            <person name="Grimwood J."/>
            <person name="MohdZainudin N."/>
            <person name="Xue C."/>
            <person name="Wang R."/>
            <person name="Manning V.A."/>
            <person name="Dhillon B."/>
            <person name="Tu Z.J."/>
            <person name="Steffenson B.J."/>
            <person name="Salamov A."/>
            <person name="Sun H."/>
            <person name="Lowry S."/>
            <person name="LaButti K."/>
            <person name="Han J."/>
            <person name="Copeland A."/>
            <person name="Lindquist E."/>
            <person name="Barry K."/>
            <person name="Schmutz J."/>
            <person name="Baker S.E."/>
            <person name="Ciuffetti L.M."/>
            <person name="Grigoriev I.V."/>
            <person name="Zhong S."/>
            <person name="Turgeon B.G."/>
        </authorList>
    </citation>
    <scope>NUCLEOTIDE SEQUENCE [LARGE SCALE GENOMIC DNA]</scope>
    <source>
        <strain evidence="12">28A</strain>
    </source>
</reference>
<keyword evidence="3 9" id="KW-0812">Transmembrane</keyword>
<name>R0JLE3_EXST2</name>
<dbReference type="GO" id="GO:0006465">
    <property type="term" value="P:signal peptide processing"/>
    <property type="evidence" value="ECO:0007669"/>
    <property type="project" value="TreeGrafter"/>
</dbReference>
<dbReference type="InterPro" id="IPR022764">
    <property type="entry name" value="Peptidase_S54_rhomboid_dom"/>
</dbReference>
<dbReference type="Proteomes" id="UP000016935">
    <property type="component" value="Unassembled WGS sequence"/>
</dbReference>
<feature type="transmembrane region" description="Helical" evidence="9">
    <location>
        <begin position="354"/>
        <end position="377"/>
    </location>
</feature>
<evidence type="ECO:0000256" key="8">
    <source>
        <dbReference type="SAM" id="MobiDB-lite"/>
    </source>
</evidence>
<comment type="similarity">
    <text evidence="2">Belongs to the peptidase S54 family.</text>
</comment>
<dbReference type="HOGENOM" id="CLU_026938_0_0_1"/>
<accession>R0JLE3</accession>
<dbReference type="AlphaFoldDB" id="R0JLE3"/>
<gene>
    <name evidence="11" type="ORF">SETTUDRAFT_142012</name>
</gene>
<feature type="region of interest" description="Disordered" evidence="8">
    <location>
        <begin position="60"/>
        <end position="80"/>
    </location>
</feature>
<dbReference type="InterPro" id="IPR050925">
    <property type="entry name" value="Rhomboid_protease_S54"/>
</dbReference>
<keyword evidence="7" id="KW-0175">Coiled coil</keyword>
<dbReference type="OrthoDB" id="10260614at2759"/>
<dbReference type="PANTHER" id="PTHR43731">
    <property type="entry name" value="RHOMBOID PROTEASE"/>
    <property type="match status" value="1"/>
</dbReference>
<keyword evidence="4" id="KW-0378">Hydrolase</keyword>
<keyword evidence="6 9" id="KW-0472">Membrane</keyword>
<protein>
    <recommendedName>
        <fullName evidence="10">Peptidase S54 rhomboid domain-containing protein</fullName>
    </recommendedName>
</protein>
<dbReference type="Gene3D" id="1.20.1540.10">
    <property type="entry name" value="Rhomboid-like"/>
    <property type="match status" value="1"/>
</dbReference>
<evidence type="ECO:0000256" key="1">
    <source>
        <dbReference type="ARBA" id="ARBA00004141"/>
    </source>
</evidence>
<feature type="transmembrane region" description="Helical" evidence="9">
    <location>
        <begin position="438"/>
        <end position="455"/>
    </location>
</feature>
<evidence type="ECO:0000256" key="5">
    <source>
        <dbReference type="ARBA" id="ARBA00022989"/>
    </source>
</evidence>
<evidence type="ECO:0000313" key="11">
    <source>
        <dbReference type="EMBL" id="EOA82073.1"/>
    </source>
</evidence>
<evidence type="ECO:0000256" key="2">
    <source>
        <dbReference type="ARBA" id="ARBA00009045"/>
    </source>
</evidence>
<evidence type="ECO:0000256" key="3">
    <source>
        <dbReference type="ARBA" id="ARBA00022692"/>
    </source>
</evidence>
<feature type="transmembrane region" description="Helical" evidence="9">
    <location>
        <begin position="462"/>
        <end position="480"/>
    </location>
</feature>